<dbReference type="PANTHER" id="PTHR31558">
    <property type="entry name" value="CW14 PROTEIN"/>
    <property type="match status" value="1"/>
</dbReference>
<organism evidence="3 4">
    <name type="scientific">Hondaea fermentalgiana</name>
    <dbReference type="NCBI Taxonomy" id="2315210"/>
    <lineage>
        <taxon>Eukaryota</taxon>
        <taxon>Sar</taxon>
        <taxon>Stramenopiles</taxon>
        <taxon>Bigyra</taxon>
        <taxon>Labyrinthulomycetes</taxon>
        <taxon>Thraustochytrida</taxon>
        <taxon>Thraustochytriidae</taxon>
        <taxon>Hondaea</taxon>
    </lineage>
</organism>
<accession>A0A2R5GG71</accession>
<keyword evidence="4" id="KW-1185">Reference proteome</keyword>
<dbReference type="AlphaFoldDB" id="A0A2R5GG71"/>
<evidence type="ECO:0000313" key="4">
    <source>
        <dbReference type="Proteomes" id="UP000241890"/>
    </source>
</evidence>
<protein>
    <submittedName>
        <fullName evidence="3">Protein ENHANCED DISEASE RESISTANCE 2</fullName>
    </submittedName>
</protein>
<feature type="compositionally biased region" description="Low complexity" evidence="1">
    <location>
        <begin position="71"/>
        <end position="83"/>
    </location>
</feature>
<dbReference type="InParanoid" id="A0A2R5GG71"/>
<feature type="compositionally biased region" description="Polar residues" evidence="1">
    <location>
        <begin position="57"/>
        <end position="70"/>
    </location>
</feature>
<feature type="region of interest" description="Disordered" evidence="1">
    <location>
        <begin position="157"/>
        <end position="180"/>
    </location>
</feature>
<dbReference type="EMBL" id="BEYU01000025">
    <property type="protein sequence ID" value="GBG26844.1"/>
    <property type="molecule type" value="Genomic_DNA"/>
</dbReference>
<evidence type="ECO:0000259" key="2">
    <source>
        <dbReference type="Pfam" id="PF07059"/>
    </source>
</evidence>
<evidence type="ECO:0000256" key="1">
    <source>
        <dbReference type="SAM" id="MobiDB-lite"/>
    </source>
</evidence>
<evidence type="ECO:0000313" key="3">
    <source>
        <dbReference type="EMBL" id="GBG26844.1"/>
    </source>
</evidence>
<dbReference type="OrthoDB" id="9970435at2759"/>
<sequence>MSSFLYEHSETELLQALGLLGPTGTEAPEGDAQGNLGSTAVTDAGAEPLASGEPPSLTATQRRSLSLSQDSFSQRSGRLQQRRLSAESLPDPDLASNDRDDDDDDGSGGDPDIDGSGKASPEDSVHSNVGESLETMPPVDTTGRARGVSQAPLLVAGATTQEASERDGVPNSWSDGDASEFKVRAGPNYARTKRKQASKDSYYRQIGMDLFRNTYDGATRISNIGAHVKLPESRLSHIPVGCPFPRIIIFNIQVPVAAPKMFGKSDPDAGLSLVQYFEIKRSTLDQLEEQDRTGSPPTPSIALLTKFFREYRTSDDVRRRFKIIGHVLNMVEVGVPSMFQSYNGKPAIVFKTGTIFSGPIDGNVQDHYVEFDINVHEFAYLARKALHSMIDRVPQMRLRCAFVLQGEDDEELPEQVFACSALHNLDLRTARPVDLAPINVSTLQKRRTFA</sequence>
<dbReference type="InterPro" id="IPR009769">
    <property type="entry name" value="EDR2_C"/>
</dbReference>
<feature type="compositionally biased region" description="Acidic residues" evidence="1">
    <location>
        <begin position="99"/>
        <end position="113"/>
    </location>
</feature>
<reference evidence="3 4" key="1">
    <citation type="submission" date="2017-12" db="EMBL/GenBank/DDBJ databases">
        <title>Sequencing, de novo assembly and annotation of complete genome of a new Thraustochytrid species, strain FCC1311.</title>
        <authorList>
            <person name="Sedici K."/>
            <person name="Godart F."/>
            <person name="Aiese Cigliano R."/>
            <person name="Sanseverino W."/>
            <person name="Barakat M."/>
            <person name="Ortet P."/>
            <person name="Marechal E."/>
            <person name="Cagnac O."/>
            <person name="Amato A."/>
        </authorList>
    </citation>
    <scope>NUCLEOTIDE SEQUENCE [LARGE SCALE GENOMIC DNA]</scope>
</reference>
<proteinExistence type="predicted"/>
<feature type="domain" description="Protein ENHANCED DISEASE RESISTANCE 2 C-terminal" evidence="2">
    <location>
        <begin position="173"/>
        <end position="426"/>
    </location>
</feature>
<comment type="caution">
    <text evidence="3">The sequence shown here is derived from an EMBL/GenBank/DDBJ whole genome shotgun (WGS) entry which is preliminary data.</text>
</comment>
<name>A0A2R5GG71_9STRA</name>
<dbReference type="Proteomes" id="UP000241890">
    <property type="component" value="Unassembled WGS sequence"/>
</dbReference>
<gene>
    <name evidence="3" type="ORF">FCC1311_030662</name>
</gene>
<feature type="region of interest" description="Disordered" evidence="1">
    <location>
        <begin position="17"/>
        <end position="145"/>
    </location>
</feature>
<dbReference type="Pfam" id="PF07059">
    <property type="entry name" value="EDR2_C"/>
    <property type="match status" value="1"/>
</dbReference>